<sequence>MVDYAIYLEASGPLSPDPSAPSPLHERISALITDVTHSINHTSYVSLRHRPIAVSIETKTISRPEEEARVQLAIWVAAQLERIRSLAIETAYLASIGAPTKASRRKNPKVLSKELDHNVVLGRMVFPLLYVQSAQWTVLFARPSSSPLADRRIVSLASSSYTLLPNHDFKYLSSSIFLFAKA</sequence>
<keyword evidence="3" id="KW-1185">Reference proteome</keyword>
<accession>A0A6A6SUP4</accession>
<gene>
    <name evidence="2" type="ORF">K491DRAFT_666838</name>
</gene>
<feature type="domain" description="PD-(D/E)XK nuclease-like" evidence="1">
    <location>
        <begin position="1"/>
        <end position="145"/>
    </location>
</feature>
<dbReference type="InterPro" id="IPR046797">
    <property type="entry name" value="PDDEXK_12"/>
</dbReference>
<dbReference type="OrthoDB" id="4161186at2759"/>
<evidence type="ECO:0000313" key="3">
    <source>
        <dbReference type="Proteomes" id="UP000799324"/>
    </source>
</evidence>
<dbReference type="Pfam" id="PF20516">
    <property type="entry name" value="PDDEXK_12"/>
    <property type="match status" value="1"/>
</dbReference>
<proteinExistence type="predicted"/>
<dbReference type="AlphaFoldDB" id="A0A6A6SUP4"/>
<evidence type="ECO:0000259" key="1">
    <source>
        <dbReference type="Pfam" id="PF20516"/>
    </source>
</evidence>
<reference evidence="2" key="1">
    <citation type="journal article" date="2020" name="Stud. Mycol.">
        <title>101 Dothideomycetes genomes: a test case for predicting lifestyles and emergence of pathogens.</title>
        <authorList>
            <person name="Haridas S."/>
            <person name="Albert R."/>
            <person name="Binder M."/>
            <person name="Bloem J."/>
            <person name="Labutti K."/>
            <person name="Salamov A."/>
            <person name="Andreopoulos B."/>
            <person name="Baker S."/>
            <person name="Barry K."/>
            <person name="Bills G."/>
            <person name="Bluhm B."/>
            <person name="Cannon C."/>
            <person name="Castanera R."/>
            <person name="Culley D."/>
            <person name="Daum C."/>
            <person name="Ezra D."/>
            <person name="Gonzalez J."/>
            <person name="Henrissat B."/>
            <person name="Kuo A."/>
            <person name="Liang C."/>
            <person name="Lipzen A."/>
            <person name="Lutzoni F."/>
            <person name="Magnuson J."/>
            <person name="Mondo S."/>
            <person name="Nolan M."/>
            <person name="Ohm R."/>
            <person name="Pangilinan J."/>
            <person name="Park H.-J."/>
            <person name="Ramirez L."/>
            <person name="Alfaro M."/>
            <person name="Sun H."/>
            <person name="Tritt A."/>
            <person name="Yoshinaga Y."/>
            <person name="Zwiers L.-H."/>
            <person name="Turgeon B."/>
            <person name="Goodwin S."/>
            <person name="Spatafora J."/>
            <person name="Crous P."/>
            <person name="Grigoriev I."/>
        </authorList>
    </citation>
    <scope>NUCLEOTIDE SEQUENCE</scope>
    <source>
        <strain evidence="2">CBS 122681</strain>
    </source>
</reference>
<dbReference type="Proteomes" id="UP000799324">
    <property type="component" value="Unassembled WGS sequence"/>
</dbReference>
<evidence type="ECO:0000313" key="2">
    <source>
        <dbReference type="EMBL" id="KAF2650701.1"/>
    </source>
</evidence>
<organism evidence="2 3">
    <name type="scientific">Lophiostoma macrostomum CBS 122681</name>
    <dbReference type="NCBI Taxonomy" id="1314788"/>
    <lineage>
        <taxon>Eukaryota</taxon>
        <taxon>Fungi</taxon>
        <taxon>Dikarya</taxon>
        <taxon>Ascomycota</taxon>
        <taxon>Pezizomycotina</taxon>
        <taxon>Dothideomycetes</taxon>
        <taxon>Pleosporomycetidae</taxon>
        <taxon>Pleosporales</taxon>
        <taxon>Lophiostomataceae</taxon>
        <taxon>Lophiostoma</taxon>
    </lineage>
</organism>
<name>A0A6A6SUP4_9PLEO</name>
<dbReference type="EMBL" id="MU004447">
    <property type="protein sequence ID" value="KAF2650701.1"/>
    <property type="molecule type" value="Genomic_DNA"/>
</dbReference>
<protein>
    <recommendedName>
        <fullName evidence="1">PD-(D/E)XK nuclease-like domain-containing protein</fullName>
    </recommendedName>
</protein>